<comment type="caution">
    <text evidence="2">The sequence shown here is derived from an EMBL/GenBank/DDBJ whole genome shotgun (WGS) entry which is preliminary data.</text>
</comment>
<dbReference type="AlphaFoldDB" id="A0A8J2JUE9"/>
<evidence type="ECO:0000256" key="1">
    <source>
        <dbReference type="SAM" id="MobiDB-lite"/>
    </source>
</evidence>
<feature type="compositionally biased region" description="Basic and acidic residues" evidence="1">
    <location>
        <begin position="1"/>
        <end position="14"/>
    </location>
</feature>
<sequence>QSSCHERRVQESPRRLKRHPERKDNR</sequence>
<feature type="region of interest" description="Disordered" evidence="1">
    <location>
        <begin position="1"/>
        <end position="26"/>
    </location>
</feature>
<accession>A0A8J2JUE9</accession>
<name>A0A8J2JUE9_9HEXA</name>
<evidence type="ECO:0000313" key="2">
    <source>
        <dbReference type="EMBL" id="CAG7725473.1"/>
    </source>
</evidence>
<gene>
    <name evidence="2" type="ORF">AFUS01_LOCUS14428</name>
</gene>
<organism evidence="2 3">
    <name type="scientific">Allacma fusca</name>
    <dbReference type="NCBI Taxonomy" id="39272"/>
    <lineage>
        <taxon>Eukaryota</taxon>
        <taxon>Metazoa</taxon>
        <taxon>Ecdysozoa</taxon>
        <taxon>Arthropoda</taxon>
        <taxon>Hexapoda</taxon>
        <taxon>Collembola</taxon>
        <taxon>Symphypleona</taxon>
        <taxon>Sminthuridae</taxon>
        <taxon>Allacma</taxon>
    </lineage>
</organism>
<dbReference type="EMBL" id="CAJVCH010122516">
    <property type="protein sequence ID" value="CAG7725473.1"/>
    <property type="molecule type" value="Genomic_DNA"/>
</dbReference>
<protein>
    <submittedName>
        <fullName evidence="2">Uncharacterized protein</fullName>
    </submittedName>
</protein>
<proteinExistence type="predicted"/>
<dbReference type="Proteomes" id="UP000708208">
    <property type="component" value="Unassembled WGS sequence"/>
</dbReference>
<keyword evidence="3" id="KW-1185">Reference proteome</keyword>
<reference evidence="2" key="1">
    <citation type="submission" date="2021-06" db="EMBL/GenBank/DDBJ databases">
        <authorList>
            <person name="Hodson N. C."/>
            <person name="Mongue J. A."/>
            <person name="Jaron S. K."/>
        </authorList>
    </citation>
    <scope>NUCLEOTIDE SEQUENCE</scope>
</reference>
<feature type="non-terminal residue" evidence="2">
    <location>
        <position position="1"/>
    </location>
</feature>
<evidence type="ECO:0000313" key="3">
    <source>
        <dbReference type="Proteomes" id="UP000708208"/>
    </source>
</evidence>